<dbReference type="GO" id="GO:0016094">
    <property type="term" value="P:polyprenol biosynthetic process"/>
    <property type="evidence" value="ECO:0007669"/>
    <property type="project" value="TreeGrafter"/>
</dbReference>
<dbReference type="OrthoDB" id="4191603at2"/>
<feature type="binding site" evidence="2">
    <location>
        <position position="219"/>
    </location>
    <ligand>
        <name>Mg(2+)</name>
        <dbReference type="ChEBI" id="CHEBI:18420"/>
    </ligand>
</feature>
<evidence type="ECO:0000256" key="2">
    <source>
        <dbReference type="HAMAP-Rule" id="MF_01139"/>
    </source>
</evidence>
<dbReference type="GO" id="GO:0000287">
    <property type="term" value="F:magnesium ion binding"/>
    <property type="evidence" value="ECO:0007669"/>
    <property type="project" value="UniProtKB-UniRule"/>
</dbReference>
<feature type="binding site" evidence="2">
    <location>
        <position position="83"/>
    </location>
    <ligand>
        <name>substrate</name>
    </ligand>
</feature>
<dbReference type="Proteomes" id="UP000238071">
    <property type="component" value="Unassembled WGS sequence"/>
</dbReference>
<dbReference type="InterPro" id="IPR018520">
    <property type="entry name" value="UPP_synth-like_CS"/>
</dbReference>
<dbReference type="HAMAP" id="MF_01139">
    <property type="entry name" value="ISPT"/>
    <property type="match status" value="1"/>
</dbReference>
<evidence type="ECO:0000256" key="3">
    <source>
        <dbReference type="SAM" id="MobiDB-lite"/>
    </source>
</evidence>
<dbReference type="GO" id="GO:0009252">
    <property type="term" value="P:peptidoglycan biosynthetic process"/>
    <property type="evidence" value="ECO:0007669"/>
    <property type="project" value="UniProtKB-UniRule"/>
</dbReference>
<dbReference type="SUPFAM" id="SSF64005">
    <property type="entry name" value="Undecaprenyl diphosphate synthase"/>
    <property type="match status" value="1"/>
</dbReference>
<keyword evidence="2" id="KW-0133">Cell shape</keyword>
<dbReference type="PANTHER" id="PTHR10291">
    <property type="entry name" value="DEHYDRODOLICHYL DIPHOSPHATE SYNTHASE FAMILY MEMBER"/>
    <property type="match status" value="1"/>
</dbReference>
<dbReference type="InterPro" id="IPR036424">
    <property type="entry name" value="UPP_synth-like_sf"/>
</dbReference>
<dbReference type="CDD" id="cd00475">
    <property type="entry name" value="Cis_IPPS"/>
    <property type="match status" value="1"/>
</dbReference>
<feature type="binding site" evidence="2">
    <location>
        <position position="32"/>
    </location>
    <ligand>
        <name>Mg(2+)</name>
        <dbReference type="ChEBI" id="CHEBI:18420"/>
    </ligand>
</feature>
<feature type="binding site" evidence="2">
    <location>
        <begin position="33"/>
        <end position="36"/>
    </location>
    <ligand>
        <name>substrate</name>
    </ligand>
</feature>
<dbReference type="EMBL" id="PTIY01000010">
    <property type="protein sequence ID" value="PPK69332.1"/>
    <property type="molecule type" value="Genomic_DNA"/>
</dbReference>
<comment type="similarity">
    <text evidence="2">Belongs to the UPP synthase family.</text>
</comment>
<dbReference type="GO" id="GO:0071555">
    <property type="term" value="P:cell wall organization"/>
    <property type="evidence" value="ECO:0007669"/>
    <property type="project" value="UniProtKB-KW"/>
</dbReference>
<dbReference type="Pfam" id="PF01255">
    <property type="entry name" value="Prenyltransf"/>
    <property type="match status" value="1"/>
</dbReference>
<comment type="subunit">
    <text evidence="2">Homodimer.</text>
</comment>
<dbReference type="Gene3D" id="3.40.1180.10">
    <property type="entry name" value="Decaprenyl diphosphate synthase-like"/>
    <property type="match status" value="1"/>
</dbReference>
<keyword evidence="2" id="KW-0573">Peptidoglycan synthesis</keyword>
<sequence>MSTDDCNSLESAPTLNTGINSNNPRHIAVIMDGNGRWAQKRFMPRAVGHQAGVKAVRKIVEYCAKHEVEVLTLFAFSSENWRRPEEEVSLLMGLFMATLQREINKLDRNNIRLRFIGDRTAFSDKLQAKMADGEAQTKDNNALTLVIAANYGGRWDMCQAFRTVAAKIAAGELENQDINEQLINQYLSTADLPEPDLFIRTGGEQRVSNFLLWQLAYTELYFTETLWPDFDQSSLEDAIKSFKSRQRRFGYTGEQLESITLK</sequence>
<dbReference type="GO" id="GO:0005829">
    <property type="term" value="C:cytosol"/>
    <property type="evidence" value="ECO:0007669"/>
    <property type="project" value="TreeGrafter"/>
</dbReference>
<dbReference type="NCBIfam" id="NF011405">
    <property type="entry name" value="PRK14830.1"/>
    <property type="match status" value="1"/>
</dbReference>
<organism evidence="4 5">
    <name type="scientific">Methylobacter tundripaludum</name>
    <dbReference type="NCBI Taxonomy" id="173365"/>
    <lineage>
        <taxon>Bacteria</taxon>
        <taxon>Pseudomonadati</taxon>
        <taxon>Pseudomonadota</taxon>
        <taxon>Gammaproteobacteria</taxon>
        <taxon>Methylococcales</taxon>
        <taxon>Methylococcaceae</taxon>
        <taxon>Methylobacter</taxon>
    </lineage>
</organism>
<feature type="binding site" evidence="2">
    <location>
        <position position="200"/>
    </location>
    <ligand>
        <name>substrate</name>
    </ligand>
</feature>
<dbReference type="AlphaFoldDB" id="A0A2S6GVS2"/>
<evidence type="ECO:0000313" key="5">
    <source>
        <dbReference type="Proteomes" id="UP000238071"/>
    </source>
</evidence>
<dbReference type="InterPro" id="IPR001441">
    <property type="entry name" value="UPP_synth-like"/>
</dbReference>
<feature type="binding site" evidence="2">
    <location>
        <position position="45"/>
    </location>
    <ligand>
        <name>substrate</name>
    </ligand>
</feature>
<feature type="binding site" evidence="2">
    <location>
        <position position="49"/>
    </location>
    <ligand>
        <name>substrate</name>
    </ligand>
</feature>
<feature type="binding site" evidence="2">
    <location>
        <begin position="206"/>
        <end position="208"/>
    </location>
    <ligand>
        <name>substrate</name>
    </ligand>
</feature>
<feature type="binding site" evidence="2">
    <location>
        <begin position="77"/>
        <end position="79"/>
    </location>
    <ligand>
        <name>substrate</name>
    </ligand>
</feature>
<protein>
    <recommendedName>
        <fullName evidence="2">Ditrans,polycis-undecaprenyl-diphosphate synthase ((2E,6E)-farnesyl-diphosphate specific)</fullName>
        <ecNumber evidence="2">2.5.1.31</ecNumber>
    </recommendedName>
    <alternativeName>
        <fullName evidence="2">Ditrans,polycis-undecaprenylcistransferase</fullName>
    </alternativeName>
    <alternativeName>
        <fullName evidence="2">Undecaprenyl diphosphate synthase</fullName>
        <shortName evidence="2">UDS</shortName>
    </alternativeName>
    <alternativeName>
        <fullName evidence="2">Undecaprenyl pyrophosphate synthase</fullName>
        <shortName evidence="2">UPP synthase</shortName>
    </alternativeName>
</protein>
<feature type="binding site" evidence="2">
    <location>
        <position position="81"/>
    </location>
    <ligand>
        <name>substrate</name>
    </ligand>
</feature>
<comment type="function">
    <text evidence="2">Catalyzes the sequential condensation of isopentenyl diphosphate (IPP) with (2E,6E)-farnesyl diphosphate (E,E-FPP) to yield (2Z,6Z,10Z,14Z,18Z,22Z,26Z,30Z,34E,38E)-undecaprenyl diphosphate (di-trans,octa-cis-UPP). UPP is the precursor of glycosyl carrier lipid in the biosynthesis of bacterial cell wall polysaccharide components such as peptidoglycan and lipopolysaccharide.</text>
</comment>
<reference evidence="4 5" key="1">
    <citation type="submission" date="2018-02" db="EMBL/GenBank/DDBJ databases">
        <title>Subsurface microbial communities from deep shales in Ohio and West Virginia, USA.</title>
        <authorList>
            <person name="Wrighton K."/>
        </authorList>
    </citation>
    <scope>NUCLEOTIDE SEQUENCE [LARGE SCALE GENOMIC DNA]</scope>
    <source>
        <strain evidence="4 5">OWC-G53F</strain>
    </source>
</reference>
<comment type="cofactor">
    <cofactor evidence="2">
        <name>Mg(2+)</name>
        <dbReference type="ChEBI" id="CHEBI:18420"/>
    </cofactor>
    <text evidence="2">Binds 2 magnesium ions per subunit.</text>
</comment>
<feature type="region of interest" description="Disordered" evidence="3">
    <location>
        <begin position="1"/>
        <end position="20"/>
    </location>
</feature>
<dbReference type="PANTHER" id="PTHR10291:SF0">
    <property type="entry name" value="DEHYDRODOLICHYL DIPHOSPHATE SYNTHASE 2"/>
    <property type="match status" value="1"/>
</dbReference>
<evidence type="ECO:0000313" key="4">
    <source>
        <dbReference type="EMBL" id="PPK69332.1"/>
    </source>
</evidence>
<feature type="active site" evidence="2">
    <location>
        <position position="32"/>
    </location>
</feature>
<dbReference type="FunFam" id="3.40.1180.10:FF:000001">
    <property type="entry name" value="(2E,6E)-farnesyl-diphosphate-specific ditrans,polycis-undecaprenyl-diphosphate synthase"/>
    <property type="match status" value="1"/>
</dbReference>
<evidence type="ECO:0000256" key="1">
    <source>
        <dbReference type="ARBA" id="ARBA00022679"/>
    </source>
</evidence>
<keyword evidence="2" id="KW-0961">Cell wall biogenesis/degradation</keyword>
<keyword evidence="5" id="KW-1185">Reference proteome</keyword>
<dbReference type="EC" id="2.5.1.31" evidence="2"/>
<comment type="caution">
    <text evidence="4">The sequence shown here is derived from an EMBL/GenBank/DDBJ whole genome shotgun (WGS) entry which is preliminary data.</text>
</comment>
<dbReference type="PROSITE" id="PS01066">
    <property type="entry name" value="UPP_SYNTHASE"/>
    <property type="match status" value="1"/>
</dbReference>
<keyword evidence="1 2" id="KW-0808">Transferase</keyword>
<proteinExistence type="inferred from homology"/>
<feature type="active site" description="Proton acceptor" evidence="2">
    <location>
        <position position="80"/>
    </location>
</feature>
<dbReference type="NCBIfam" id="TIGR00055">
    <property type="entry name" value="uppS"/>
    <property type="match status" value="1"/>
</dbReference>
<keyword evidence="2" id="KW-0479">Metal-binding</keyword>
<dbReference type="GO" id="GO:0008360">
    <property type="term" value="P:regulation of cell shape"/>
    <property type="evidence" value="ECO:0007669"/>
    <property type="project" value="UniProtKB-KW"/>
</dbReference>
<gene>
    <name evidence="2" type="primary">uppS</name>
    <name evidence="4" type="ORF">B0F88_110118</name>
</gene>
<comment type="catalytic activity">
    <reaction evidence="2">
        <text>8 isopentenyl diphosphate + (2E,6E)-farnesyl diphosphate = di-trans,octa-cis-undecaprenyl diphosphate + 8 diphosphate</text>
        <dbReference type="Rhea" id="RHEA:27551"/>
        <dbReference type="ChEBI" id="CHEBI:33019"/>
        <dbReference type="ChEBI" id="CHEBI:58405"/>
        <dbReference type="ChEBI" id="CHEBI:128769"/>
        <dbReference type="ChEBI" id="CHEBI:175763"/>
        <dbReference type="EC" id="2.5.1.31"/>
    </reaction>
</comment>
<dbReference type="GO" id="GO:0008834">
    <property type="term" value="F:ditrans,polycis-undecaprenyl-diphosphate synthase [(2E,6E)-farnesyl-diphosphate specific] activity"/>
    <property type="evidence" value="ECO:0007669"/>
    <property type="project" value="UniProtKB-UniRule"/>
</dbReference>
<accession>A0A2S6GVS2</accession>
<name>A0A2S6GVS2_9GAMM</name>
<dbReference type="RefSeq" id="WP_104424367.1">
    <property type="nucleotide sequence ID" value="NZ_PTIY01000010.1"/>
</dbReference>
<feature type="binding site" evidence="2">
    <location>
        <position position="37"/>
    </location>
    <ligand>
        <name>substrate</name>
    </ligand>
</feature>
<keyword evidence="2" id="KW-0460">Magnesium</keyword>